<name>A0A841DY71_9ACTN</name>
<evidence type="ECO:0000313" key="2">
    <source>
        <dbReference type="EMBL" id="MBB5981726.1"/>
    </source>
</evidence>
<dbReference type="EMBL" id="JACHNF010000001">
    <property type="protein sequence ID" value="MBB5981726.1"/>
    <property type="molecule type" value="Genomic_DNA"/>
</dbReference>
<evidence type="ECO:0000313" key="1">
    <source>
        <dbReference type="EMBL" id="MBB5981514.1"/>
    </source>
</evidence>
<comment type="caution">
    <text evidence="2">The sequence shown here is derived from an EMBL/GenBank/DDBJ whole genome shotgun (WGS) entry which is preliminary data.</text>
</comment>
<protein>
    <submittedName>
        <fullName evidence="2">Uncharacterized protein</fullName>
    </submittedName>
</protein>
<dbReference type="RefSeq" id="WP_184838042.1">
    <property type="nucleotide sequence ID" value="NZ_JACHNF010000001.1"/>
</dbReference>
<gene>
    <name evidence="1" type="ORF">HDA44_004855</name>
    <name evidence="2" type="ORF">HDA44_005067</name>
</gene>
<keyword evidence="3" id="KW-1185">Reference proteome</keyword>
<evidence type="ECO:0000313" key="3">
    <source>
        <dbReference type="Proteomes" id="UP000558997"/>
    </source>
</evidence>
<organism evidence="2 3">
    <name type="scientific">Kribbella solani</name>
    <dbReference type="NCBI Taxonomy" id="236067"/>
    <lineage>
        <taxon>Bacteria</taxon>
        <taxon>Bacillati</taxon>
        <taxon>Actinomycetota</taxon>
        <taxon>Actinomycetes</taxon>
        <taxon>Propionibacteriales</taxon>
        <taxon>Kribbellaceae</taxon>
        <taxon>Kribbella</taxon>
    </lineage>
</organism>
<sequence>MSNGKKLVYRNGKAEYVSEAEWMQCIRATQAKWAAINAAEKALKKAVKKEAAKQAKKVAKKRSGWL</sequence>
<proteinExistence type="predicted"/>
<dbReference type="AlphaFoldDB" id="A0A841DY71"/>
<dbReference type="Proteomes" id="UP000558997">
    <property type="component" value="Unassembled WGS sequence"/>
</dbReference>
<accession>A0A841DY71</accession>
<dbReference type="EMBL" id="JACHNF010000001">
    <property type="protein sequence ID" value="MBB5981514.1"/>
    <property type="molecule type" value="Genomic_DNA"/>
</dbReference>
<reference evidence="2 3" key="1">
    <citation type="submission" date="2020-08" db="EMBL/GenBank/DDBJ databases">
        <title>Sequencing the genomes of 1000 actinobacteria strains.</title>
        <authorList>
            <person name="Klenk H.-P."/>
        </authorList>
    </citation>
    <scope>NUCLEOTIDE SEQUENCE [LARGE SCALE GENOMIC DNA]</scope>
    <source>
        <strain evidence="2 3">DSM 17294</strain>
    </source>
</reference>